<dbReference type="PROSITE" id="PS01179">
    <property type="entry name" value="PID"/>
    <property type="match status" value="1"/>
</dbReference>
<dbReference type="GO" id="GO:0005737">
    <property type="term" value="C:cytoplasm"/>
    <property type="evidence" value="ECO:0007669"/>
    <property type="project" value="UniProtKB-SubCell"/>
</dbReference>
<feature type="region of interest" description="Disordered" evidence="6">
    <location>
        <begin position="463"/>
        <end position="563"/>
    </location>
</feature>
<reference evidence="9" key="1">
    <citation type="submission" date="2025-08" db="UniProtKB">
        <authorList>
            <consortium name="RefSeq"/>
        </authorList>
    </citation>
    <scope>IDENTIFICATION</scope>
</reference>
<dbReference type="InterPro" id="IPR048559">
    <property type="entry name" value="DAB1/2_SBM"/>
</dbReference>
<proteinExistence type="predicted"/>
<dbReference type="RefSeq" id="XP_029005226.1">
    <property type="nucleotide sequence ID" value="XM_029149393.2"/>
</dbReference>
<feature type="compositionally biased region" description="Low complexity" evidence="6">
    <location>
        <begin position="476"/>
        <end position="485"/>
    </location>
</feature>
<feature type="compositionally biased region" description="Low complexity" evidence="6">
    <location>
        <begin position="251"/>
        <end position="268"/>
    </location>
</feature>
<evidence type="ECO:0000259" key="7">
    <source>
        <dbReference type="PROSITE" id="PS01179"/>
    </source>
</evidence>
<dbReference type="AlphaFoldDB" id="A0A6P7ME68"/>
<evidence type="ECO:0000256" key="4">
    <source>
        <dbReference type="ARBA" id="ARBA00022553"/>
    </source>
</evidence>
<feature type="compositionally biased region" description="Low complexity" evidence="6">
    <location>
        <begin position="493"/>
        <end position="516"/>
    </location>
</feature>
<feature type="region of interest" description="Disordered" evidence="6">
    <location>
        <begin position="1"/>
        <end position="28"/>
    </location>
</feature>
<sequence length="563" mass="60188">MSTEAELQPAVRPSSVRRDSKRKGQDRSEAALIRRFKGDGVRYKAKLIGLDEVTAARGDKLCQDSMMKLKGIAAAARSKGEHKQKVFLTVSFGGIKIFDEKSGVLQHHHAVHEISYIAKDITDHRAFGYVCGKEGNHRFVAIKTAQSAEPVILDLRDLFQLIYDIKQREEMEKKAQKDKQCEQAVYQKGHQNTPHHHHHHQQQQHHSYHGQPQQQEQNEQQRPQAEANLIDLDLDTVTQNINQLELFGDMSTPPDITSPSTPASPANALDPSQGLQPPAELFAPFNPASVPSGYVTMGAVPPGHWSQQAFAAQTPLAFGVQSPLGPVAQVLPGGQPLIWGQANIFPATQQQWAAMAAGAFPPTAYLPAQPVGSLPAAMFQTLAPVAAVAPAGESQPGAAAPSASSSPQHGDRGKKMGKEMFKDFQLAKPPAMPSKRAEQPSLAGTSEAFSSYFSRVGTAQDTDDCDDFDISQMNLTPVTSTTPSTNSPPTPAPRQSSPSKSSASHASDPPTDATDPPTDDSFGEAEGSPSRSGEEDAACGSGSPCPSETAEPSPEQASPEAGS</sequence>
<gene>
    <name evidence="9" type="primary">dab1a</name>
</gene>
<dbReference type="SUPFAM" id="SSF50729">
    <property type="entry name" value="PH domain-like"/>
    <property type="match status" value="1"/>
</dbReference>
<keyword evidence="3" id="KW-0963">Cytoplasm</keyword>
<dbReference type="Pfam" id="PF21792">
    <property type="entry name" value="DAB2_SBM"/>
    <property type="match status" value="1"/>
</dbReference>
<feature type="compositionally biased region" description="Low complexity" evidence="6">
    <location>
        <begin position="209"/>
        <end position="223"/>
    </location>
</feature>
<feature type="domain" description="PID" evidence="7">
    <location>
        <begin position="38"/>
        <end position="170"/>
    </location>
</feature>
<dbReference type="SMART" id="SM00462">
    <property type="entry name" value="PTB"/>
    <property type="match status" value="1"/>
</dbReference>
<comment type="subcellular location">
    <subcellularLocation>
        <location evidence="1">Cytoplasm</location>
    </subcellularLocation>
</comment>
<name>A0A6P7ME68_BETSP</name>
<keyword evidence="2" id="KW-0217">Developmental protein</keyword>
<dbReference type="PANTHER" id="PTHR47695">
    <property type="entry name" value="PID DOMAIN-CONTAINING PROTEIN"/>
    <property type="match status" value="1"/>
</dbReference>
<organism evidence="8 9">
    <name type="scientific">Betta splendens</name>
    <name type="common">Siamese fighting fish</name>
    <dbReference type="NCBI Taxonomy" id="158456"/>
    <lineage>
        <taxon>Eukaryota</taxon>
        <taxon>Metazoa</taxon>
        <taxon>Chordata</taxon>
        <taxon>Craniata</taxon>
        <taxon>Vertebrata</taxon>
        <taxon>Euteleostomi</taxon>
        <taxon>Actinopterygii</taxon>
        <taxon>Neopterygii</taxon>
        <taxon>Teleostei</taxon>
        <taxon>Neoteleostei</taxon>
        <taxon>Acanthomorphata</taxon>
        <taxon>Anabantaria</taxon>
        <taxon>Anabantiformes</taxon>
        <taxon>Anabantoidei</taxon>
        <taxon>Osphronemidae</taxon>
        <taxon>Betta</taxon>
    </lineage>
</organism>
<keyword evidence="4" id="KW-0597">Phosphoprotein</keyword>
<dbReference type="InterPro" id="IPR011993">
    <property type="entry name" value="PH-like_dom_sf"/>
</dbReference>
<evidence type="ECO:0000313" key="9">
    <source>
        <dbReference type="RefSeq" id="XP_029005226.1"/>
    </source>
</evidence>
<evidence type="ECO:0000256" key="2">
    <source>
        <dbReference type="ARBA" id="ARBA00022473"/>
    </source>
</evidence>
<feature type="region of interest" description="Disordered" evidence="6">
    <location>
        <begin position="392"/>
        <end position="415"/>
    </location>
</feature>
<feature type="region of interest" description="Disordered" evidence="6">
    <location>
        <begin position="188"/>
        <end position="223"/>
    </location>
</feature>
<dbReference type="PANTHER" id="PTHR47695:SF4">
    <property type="entry name" value="DISABLED HOMOLOG 1"/>
    <property type="match status" value="1"/>
</dbReference>
<dbReference type="InterPro" id="IPR006020">
    <property type="entry name" value="PTB/PI_dom"/>
</dbReference>
<keyword evidence="5" id="KW-0221">Differentiation</keyword>
<feature type="compositionally biased region" description="Basic and acidic residues" evidence="6">
    <location>
        <begin position="16"/>
        <end position="28"/>
    </location>
</feature>
<protein>
    <submittedName>
        <fullName evidence="9">DAB adaptor protein 1a isoform X4</fullName>
    </submittedName>
</protein>
<dbReference type="CTD" id="692351"/>
<feature type="region of interest" description="Disordered" evidence="6">
    <location>
        <begin position="247"/>
        <end position="271"/>
    </location>
</feature>
<dbReference type="Gene3D" id="2.30.29.30">
    <property type="entry name" value="Pleckstrin-homology domain (PH domain)/Phosphotyrosine-binding domain (PTB)"/>
    <property type="match status" value="1"/>
</dbReference>
<dbReference type="Pfam" id="PF00640">
    <property type="entry name" value="PID"/>
    <property type="match status" value="1"/>
</dbReference>
<dbReference type="InterPro" id="IPR048561">
    <property type="entry name" value="Dab_PTB"/>
</dbReference>
<evidence type="ECO:0000256" key="5">
    <source>
        <dbReference type="ARBA" id="ARBA00022782"/>
    </source>
</evidence>
<dbReference type="Proteomes" id="UP000515150">
    <property type="component" value="Chromosome 4"/>
</dbReference>
<evidence type="ECO:0000256" key="6">
    <source>
        <dbReference type="SAM" id="MobiDB-lite"/>
    </source>
</evidence>
<keyword evidence="8" id="KW-1185">Reference proteome</keyword>
<dbReference type="CDD" id="cd01215">
    <property type="entry name" value="PTB_Dab"/>
    <property type="match status" value="1"/>
</dbReference>
<feature type="compositionally biased region" description="Basic residues" evidence="6">
    <location>
        <begin position="193"/>
        <end position="208"/>
    </location>
</feature>
<accession>A0A6P7ME68</accession>
<feature type="compositionally biased region" description="Low complexity" evidence="6">
    <location>
        <begin position="392"/>
        <end position="408"/>
    </location>
</feature>
<evidence type="ECO:0000256" key="1">
    <source>
        <dbReference type="ARBA" id="ARBA00004496"/>
    </source>
</evidence>
<dbReference type="FunFam" id="2.30.29.30:FF:000035">
    <property type="entry name" value="Disabled homolog 2 isoform 1"/>
    <property type="match status" value="1"/>
</dbReference>
<dbReference type="GeneID" id="114854738"/>
<evidence type="ECO:0000256" key="3">
    <source>
        <dbReference type="ARBA" id="ARBA00022490"/>
    </source>
</evidence>
<evidence type="ECO:0000313" key="8">
    <source>
        <dbReference type="Proteomes" id="UP000515150"/>
    </source>
</evidence>
<dbReference type="GO" id="GO:0001764">
    <property type="term" value="P:neuron migration"/>
    <property type="evidence" value="ECO:0007669"/>
    <property type="project" value="TreeGrafter"/>
</dbReference>